<evidence type="ECO:0000256" key="8">
    <source>
        <dbReference type="ARBA" id="ARBA00022989"/>
    </source>
</evidence>
<evidence type="ECO:0000256" key="3">
    <source>
        <dbReference type="ARBA" id="ARBA00022448"/>
    </source>
</evidence>
<evidence type="ECO:0000256" key="1">
    <source>
        <dbReference type="ARBA" id="ARBA00004141"/>
    </source>
</evidence>
<name>A0A7K1FS83_9ACTN</name>
<keyword evidence="4" id="KW-0633">Potassium transport</keyword>
<feature type="transmembrane region" description="Helical" evidence="13">
    <location>
        <begin position="172"/>
        <end position="188"/>
    </location>
</feature>
<evidence type="ECO:0000256" key="11">
    <source>
        <dbReference type="ARBA" id="ARBA00023303"/>
    </source>
</evidence>
<keyword evidence="5 13" id="KW-0812">Transmembrane</keyword>
<dbReference type="EMBL" id="WLYK01000012">
    <property type="protein sequence ID" value="MTD16998.1"/>
    <property type="molecule type" value="Genomic_DNA"/>
</dbReference>
<evidence type="ECO:0000256" key="9">
    <source>
        <dbReference type="ARBA" id="ARBA00023065"/>
    </source>
</evidence>
<keyword evidence="8 13" id="KW-1133">Transmembrane helix</keyword>
<accession>A0A7K1FS83</accession>
<organism evidence="14 15">
    <name type="scientific">Nakamurella alba</name>
    <dbReference type="NCBI Taxonomy" id="2665158"/>
    <lineage>
        <taxon>Bacteria</taxon>
        <taxon>Bacillati</taxon>
        <taxon>Actinomycetota</taxon>
        <taxon>Actinomycetes</taxon>
        <taxon>Nakamurellales</taxon>
        <taxon>Nakamurellaceae</taxon>
        <taxon>Nakamurella</taxon>
    </lineage>
</organism>
<comment type="subcellular location">
    <subcellularLocation>
        <location evidence="1">Membrane</location>
        <topology evidence="1">Multi-pass membrane protein</topology>
    </subcellularLocation>
</comment>
<dbReference type="InterPro" id="IPR010617">
    <property type="entry name" value="TMEM175-like"/>
</dbReference>
<evidence type="ECO:0000313" key="14">
    <source>
        <dbReference type="EMBL" id="MTD16998.1"/>
    </source>
</evidence>
<evidence type="ECO:0000256" key="6">
    <source>
        <dbReference type="ARBA" id="ARBA00022826"/>
    </source>
</evidence>
<comment type="similarity">
    <text evidence="2">Belongs to the TMEM175 family.</text>
</comment>
<sequence length="220" mass="24553">MAAEPAETYDDDPETAAAGAERLNFFSDAVVAIAMTLLALELPVPEGRTPAEFWTGFAENSGDYLAFLLGFLVIALHWRNHHRMMVYLRRSDSTLRLLDLLWLLTIVLMPFATKLLADGPPPDVEDSSRGARFALYAALQVLSYVLFVLMVRQMSRHGLARGMPPGLVTASERSVLLIAGGFAVSVPLFFVTHWAWICWAVGILLQGFWLRLTQRRHQVP</sequence>
<dbReference type="GO" id="GO:0015252">
    <property type="term" value="F:proton channel activity"/>
    <property type="evidence" value="ECO:0007669"/>
    <property type="project" value="InterPro"/>
</dbReference>
<comment type="catalytic activity">
    <reaction evidence="12">
        <text>K(+)(in) = K(+)(out)</text>
        <dbReference type="Rhea" id="RHEA:29463"/>
        <dbReference type="ChEBI" id="CHEBI:29103"/>
    </reaction>
</comment>
<feature type="transmembrane region" description="Helical" evidence="13">
    <location>
        <begin position="133"/>
        <end position="151"/>
    </location>
</feature>
<dbReference type="Proteomes" id="UP000460221">
    <property type="component" value="Unassembled WGS sequence"/>
</dbReference>
<evidence type="ECO:0000256" key="12">
    <source>
        <dbReference type="ARBA" id="ARBA00034430"/>
    </source>
</evidence>
<comment type="caution">
    <text evidence="14">The sequence shown here is derived from an EMBL/GenBank/DDBJ whole genome shotgun (WGS) entry which is preliminary data.</text>
</comment>
<keyword evidence="10 13" id="KW-0472">Membrane</keyword>
<dbReference type="RefSeq" id="WP_154770988.1">
    <property type="nucleotide sequence ID" value="NZ_WLYK01000012.1"/>
</dbReference>
<keyword evidence="6" id="KW-0631">Potassium channel</keyword>
<keyword evidence="7" id="KW-0630">Potassium</keyword>
<evidence type="ECO:0000256" key="13">
    <source>
        <dbReference type="SAM" id="Phobius"/>
    </source>
</evidence>
<keyword evidence="3" id="KW-0813">Transport</keyword>
<evidence type="ECO:0000256" key="2">
    <source>
        <dbReference type="ARBA" id="ARBA00006920"/>
    </source>
</evidence>
<proteinExistence type="inferred from homology"/>
<evidence type="ECO:0000256" key="7">
    <source>
        <dbReference type="ARBA" id="ARBA00022958"/>
    </source>
</evidence>
<gene>
    <name evidence="14" type="ORF">GIS00_23975</name>
</gene>
<dbReference type="GO" id="GO:0016020">
    <property type="term" value="C:membrane"/>
    <property type="evidence" value="ECO:0007669"/>
    <property type="project" value="UniProtKB-SubCell"/>
</dbReference>
<keyword evidence="9" id="KW-0406">Ion transport</keyword>
<evidence type="ECO:0000256" key="10">
    <source>
        <dbReference type="ARBA" id="ARBA00023136"/>
    </source>
</evidence>
<dbReference type="GO" id="GO:0005267">
    <property type="term" value="F:potassium channel activity"/>
    <property type="evidence" value="ECO:0007669"/>
    <property type="project" value="UniProtKB-KW"/>
</dbReference>
<protein>
    <submittedName>
        <fullName evidence="14">DUF1211 domain-containing protein</fullName>
    </submittedName>
</protein>
<keyword evidence="11" id="KW-0407">Ion channel</keyword>
<evidence type="ECO:0000313" key="15">
    <source>
        <dbReference type="Proteomes" id="UP000460221"/>
    </source>
</evidence>
<keyword evidence="15" id="KW-1185">Reference proteome</keyword>
<dbReference type="AlphaFoldDB" id="A0A7K1FS83"/>
<reference evidence="14 15" key="1">
    <citation type="submission" date="2019-11" db="EMBL/GenBank/DDBJ databases">
        <authorList>
            <person name="Jiang L.-Q."/>
        </authorList>
    </citation>
    <scope>NUCLEOTIDE SEQUENCE [LARGE SCALE GENOMIC DNA]</scope>
    <source>
        <strain evidence="14 15">YIM 132087</strain>
    </source>
</reference>
<evidence type="ECO:0000256" key="5">
    <source>
        <dbReference type="ARBA" id="ARBA00022692"/>
    </source>
</evidence>
<feature type="transmembrane region" description="Helical" evidence="13">
    <location>
        <begin position="64"/>
        <end position="81"/>
    </location>
</feature>
<evidence type="ECO:0000256" key="4">
    <source>
        <dbReference type="ARBA" id="ARBA00022538"/>
    </source>
</evidence>
<feature type="transmembrane region" description="Helical" evidence="13">
    <location>
        <begin position="93"/>
        <end position="113"/>
    </location>
</feature>
<dbReference type="Pfam" id="PF06736">
    <property type="entry name" value="TMEM175"/>
    <property type="match status" value="1"/>
</dbReference>